<feature type="transmembrane region" description="Helical" evidence="1">
    <location>
        <begin position="282"/>
        <end position="299"/>
    </location>
</feature>
<accession>A0ABT3RSI9</accession>
<feature type="transmembrane region" description="Helical" evidence="1">
    <location>
        <begin position="167"/>
        <end position="192"/>
    </location>
</feature>
<dbReference type="EMBL" id="JAPFQN010000006">
    <property type="protein sequence ID" value="MCX2744754.1"/>
    <property type="molecule type" value="Genomic_DNA"/>
</dbReference>
<dbReference type="RefSeq" id="WP_266057236.1">
    <property type="nucleotide sequence ID" value="NZ_JAPFQN010000006.1"/>
</dbReference>
<evidence type="ECO:0000313" key="3">
    <source>
        <dbReference type="Proteomes" id="UP001209885"/>
    </source>
</evidence>
<keyword evidence="3" id="KW-1185">Reference proteome</keyword>
<feature type="transmembrane region" description="Helical" evidence="1">
    <location>
        <begin position="249"/>
        <end position="270"/>
    </location>
</feature>
<feature type="transmembrane region" description="Helical" evidence="1">
    <location>
        <begin position="125"/>
        <end position="147"/>
    </location>
</feature>
<keyword evidence="1" id="KW-0812">Transmembrane</keyword>
<comment type="caution">
    <text evidence="2">The sequence shown here is derived from an EMBL/GenBank/DDBJ whole genome shotgun (WGS) entry which is preliminary data.</text>
</comment>
<proteinExistence type="predicted"/>
<keyword evidence="1" id="KW-1133">Transmembrane helix</keyword>
<gene>
    <name evidence="2" type="ORF">OO013_12800</name>
</gene>
<reference evidence="2 3" key="1">
    <citation type="submission" date="2022-11" db="EMBL/GenBank/DDBJ databases">
        <title>The characterization of three novel Bacteroidetes species and genomic analysis of their roles in tidal elemental geochemical cycles.</title>
        <authorList>
            <person name="Ma K."/>
        </authorList>
    </citation>
    <scope>NUCLEOTIDE SEQUENCE [LARGE SCALE GENOMIC DNA]</scope>
    <source>
        <strain evidence="2 3">M17</strain>
    </source>
</reference>
<feature type="transmembrane region" description="Helical" evidence="1">
    <location>
        <begin position="305"/>
        <end position="324"/>
    </location>
</feature>
<feature type="transmembrane region" description="Helical" evidence="1">
    <location>
        <begin position="12"/>
        <end position="34"/>
    </location>
</feature>
<feature type="transmembrane region" description="Helical" evidence="1">
    <location>
        <begin position="204"/>
        <end position="229"/>
    </location>
</feature>
<keyword evidence="1" id="KW-0472">Membrane</keyword>
<feature type="transmembrane region" description="Helical" evidence="1">
    <location>
        <begin position="82"/>
        <end position="104"/>
    </location>
</feature>
<evidence type="ECO:0000313" key="2">
    <source>
        <dbReference type="EMBL" id="MCX2744754.1"/>
    </source>
</evidence>
<dbReference type="Proteomes" id="UP001209885">
    <property type="component" value="Unassembled WGS sequence"/>
</dbReference>
<feature type="transmembrane region" description="Helical" evidence="1">
    <location>
        <begin position="336"/>
        <end position="352"/>
    </location>
</feature>
<protein>
    <submittedName>
        <fullName evidence="2">DUF6427 family protein</fullName>
    </submittedName>
</protein>
<name>A0ABT3RSI9_9BACT</name>
<evidence type="ECO:0000256" key="1">
    <source>
        <dbReference type="SAM" id="Phobius"/>
    </source>
</evidence>
<organism evidence="2 3">
    <name type="scientific">Mangrovivirga halotolerans</name>
    <dbReference type="NCBI Taxonomy" id="2993936"/>
    <lineage>
        <taxon>Bacteria</taxon>
        <taxon>Pseudomonadati</taxon>
        <taxon>Bacteroidota</taxon>
        <taxon>Cytophagia</taxon>
        <taxon>Cytophagales</taxon>
        <taxon>Mangrovivirgaceae</taxon>
        <taxon>Mangrovivirga</taxon>
    </lineage>
</organism>
<sequence length="470" mass="55866">MLQFFRINDPYRFVAVFLLILLIRLPYWISGIWLTLPEVEWLLIGEELVNGKVLYKDLFDDIGPVSAYLYAVLNFIFGRTQWPLQVGGVLLTLFQAITFNRIALRNKAFNENTYVPGMIYAVCSNLFPDMYLMSPVLISLTFILLATENIFKRIEVKTEDRDFLITGFYLSMATMSYLPSGLYIVFCLFSLVLFTGTVARRYLLFFYGVALPFAIVFVLFLYLDSSLIFLDNFVFSWFSLEWIQRYSRIMFWLILAIPVFFLFISVFKTFTYSRYTNYQVRLQQVMLIFFIISLVVWAVSKDRSIYHLLLFVPAFAFFLSHYFLLIRRKWMAELQWFIFLGCIIFVNYGMYYERPFLFGVDVTENIMFLPEEDKYSSEVSGKKLLVVGNNKQYYREARLATPYFNWEISRPYFENTDRYNRIVHLYNSFVQDPPEVILDKENVIPQIKEYLPLLEDRYETSDGVIYRLVE</sequence>